<dbReference type="AlphaFoldDB" id="A0A1Q9ATQ6"/>
<reference evidence="1 2" key="1">
    <citation type="submission" date="2016-09" db="EMBL/GenBank/DDBJ databases">
        <title>Rhizobium sp. nov., a novel species isolated from the rice rhizosphere.</title>
        <authorList>
            <person name="Zhao J."/>
            <person name="Zhang X."/>
        </authorList>
    </citation>
    <scope>NUCLEOTIDE SEQUENCE [LARGE SCALE GENOMIC DNA]</scope>
    <source>
        <strain evidence="1 2">1.7048</strain>
    </source>
</reference>
<organism evidence="1 2">
    <name type="scientific">Xaviernesmea oryzae</name>
    <dbReference type="NCBI Taxonomy" id="464029"/>
    <lineage>
        <taxon>Bacteria</taxon>
        <taxon>Pseudomonadati</taxon>
        <taxon>Pseudomonadota</taxon>
        <taxon>Alphaproteobacteria</taxon>
        <taxon>Hyphomicrobiales</taxon>
        <taxon>Rhizobiaceae</taxon>
        <taxon>Rhizobium/Agrobacterium group</taxon>
        <taxon>Xaviernesmea</taxon>
    </lineage>
</organism>
<protein>
    <submittedName>
        <fullName evidence="1">Uncharacterized protein</fullName>
    </submittedName>
</protein>
<name>A0A1Q9ATQ6_9HYPH</name>
<comment type="caution">
    <text evidence="1">The sequence shown here is derived from an EMBL/GenBank/DDBJ whole genome shotgun (WGS) entry which is preliminary data.</text>
</comment>
<gene>
    <name evidence="1" type="ORF">BJF93_09055</name>
</gene>
<dbReference type="EMBL" id="MKIP01000055">
    <property type="protein sequence ID" value="OLP58828.1"/>
    <property type="molecule type" value="Genomic_DNA"/>
</dbReference>
<evidence type="ECO:0000313" key="1">
    <source>
        <dbReference type="EMBL" id="OLP58828.1"/>
    </source>
</evidence>
<evidence type="ECO:0000313" key="2">
    <source>
        <dbReference type="Proteomes" id="UP000186364"/>
    </source>
</evidence>
<dbReference type="Proteomes" id="UP000186364">
    <property type="component" value="Unassembled WGS sequence"/>
</dbReference>
<sequence length="66" mass="7454">MDQEFLAQEITVISFVGEEQSRLADRYRQQVRNGVVVRSLSARQDEAKRAPLTVCSGVDFRRKAAA</sequence>
<accession>A0A1Q9ATQ6</accession>
<keyword evidence="2" id="KW-1185">Reference proteome</keyword>
<proteinExistence type="predicted"/>